<evidence type="ECO:0000256" key="2">
    <source>
        <dbReference type="ARBA" id="ARBA00022723"/>
    </source>
</evidence>
<dbReference type="Proteomes" id="UP000217561">
    <property type="component" value="Unassembled WGS sequence"/>
</dbReference>
<dbReference type="NCBIfam" id="NF006579">
    <property type="entry name" value="PRK09104.1"/>
    <property type="match status" value="1"/>
</dbReference>
<dbReference type="NCBIfam" id="NF005914">
    <property type="entry name" value="PRK07907.1"/>
    <property type="match status" value="1"/>
</dbReference>
<sequence length="453" mass="49643">MSGGSVLSKEETYINDLIDFLSIPSISTDAAYEAEVRKGAEWLASDLRKSGMENVEIMETDGHPVVYADWLHQPDKPVFLVYGHYDVQPADPVELWTSAPFHPEIRDGKLFARGATDDKGQVLIHVKAIASLMEEDGELPVNIKLCLEGEEEIASPSLVPFVKKHKDKLACDAVLISDTPMIDEETPAIVTGLRGALAFEMEVATAATDLHSGAYGGAVPNAAHHLVKVLDSFHDESGRVNVEGFYEGVPEVTDELREEMARIPFHEEAVKKELGLTSLYGEEGYTPLEQIGLRPTLEFNGITSGYQGAGVKTVIPKVATAKVSCRLTGDQDPSYVFGKIKEHVEATAPAGASVTLDKQIEAKAVTVDAGNEYIQKAGKAYEQFYKNRTLYPKEGGSIPIVEVFRNELGAEPVLMGFGLQSENMHAPDEHFHLSNFKRGIQTVKAYYKSFQED</sequence>
<dbReference type="SUPFAM" id="SSF53187">
    <property type="entry name" value="Zn-dependent exopeptidases"/>
    <property type="match status" value="1"/>
</dbReference>
<gene>
    <name evidence="5" type="ORF">CKW00_01010</name>
</gene>
<dbReference type="PANTHER" id="PTHR43270:SF12">
    <property type="entry name" value="SUCCINYL-DIAMINOPIMELATE DESUCCINYLASE"/>
    <property type="match status" value="1"/>
</dbReference>
<dbReference type="InterPro" id="IPR011650">
    <property type="entry name" value="Peptidase_M20_dimer"/>
</dbReference>
<name>A0ABX4HUY9_9BACI</name>
<accession>A0ABX4HUY9</accession>
<dbReference type="EMBL" id="NSGH01000001">
    <property type="protein sequence ID" value="PBB07066.1"/>
    <property type="molecule type" value="Genomic_DNA"/>
</dbReference>
<evidence type="ECO:0000256" key="3">
    <source>
        <dbReference type="ARBA" id="ARBA00022801"/>
    </source>
</evidence>
<evidence type="ECO:0000256" key="1">
    <source>
        <dbReference type="ARBA" id="ARBA00022670"/>
    </source>
</evidence>
<dbReference type="NCBIfam" id="NF006053">
    <property type="entry name" value="PRK08201.1"/>
    <property type="match status" value="1"/>
</dbReference>
<dbReference type="Pfam" id="PF07687">
    <property type="entry name" value="M20_dimer"/>
    <property type="match status" value="1"/>
</dbReference>
<dbReference type="Gene3D" id="3.40.630.10">
    <property type="entry name" value="Zn peptidases"/>
    <property type="match status" value="1"/>
</dbReference>
<dbReference type="Gene3D" id="3.30.70.360">
    <property type="match status" value="1"/>
</dbReference>
<dbReference type="InterPro" id="IPR051458">
    <property type="entry name" value="Cyt/Met_Dipeptidase"/>
</dbReference>
<evidence type="ECO:0000259" key="4">
    <source>
        <dbReference type="Pfam" id="PF07687"/>
    </source>
</evidence>
<evidence type="ECO:0000313" key="5">
    <source>
        <dbReference type="EMBL" id="PBB07066.1"/>
    </source>
</evidence>
<organism evidence="5 6">
    <name type="scientific">Salimicrobium humidisoli</name>
    <dbReference type="NCBI Taxonomy" id="2029857"/>
    <lineage>
        <taxon>Bacteria</taxon>
        <taxon>Bacillati</taxon>
        <taxon>Bacillota</taxon>
        <taxon>Bacilli</taxon>
        <taxon>Bacillales</taxon>
        <taxon>Bacillaceae</taxon>
        <taxon>Salimicrobium</taxon>
    </lineage>
</organism>
<keyword evidence="3" id="KW-0378">Hydrolase</keyword>
<evidence type="ECO:0000313" key="6">
    <source>
        <dbReference type="Proteomes" id="UP000217561"/>
    </source>
</evidence>
<dbReference type="InterPro" id="IPR002933">
    <property type="entry name" value="Peptidase_M20"/>
</dbReference>
<keyword evidence="1" id="KW-0645">Protease</keyword>
<dbReference type="Pfam" id="PF01546">
    <property type="entry name" value="Peptidase_M20"/>
    <property type="match status" value="1"/>
</dbReference>
<keyword evidence="2" id="KW-0479">Metal-binding</keyword>
<proteinExistence type="predicted"/>
<feature type="domain" description="Peptidase M20 dimerisation" evidence="4">
    <location>
        <begin position="191"/>
        <end position="350"/>
    </location>
</feature>
<comment type="caution">
    <text evidence="5">The sequence shown here is derived from an EMBL/GenBank/DDBJ whole genome shotgun (WGS) entry which is preliminary data.</text>
</comment>
<reference evidence="5 6" key="1">
    <citation type="submission" date="2017-08" db="EMBL/GenBank/DDBJ databases">
        <title>Salimicrobium alkalisoli sp. nov., isolated from saline alkaline soil.</title>
        <authorList>
            <person name="Zhang G."/>
            <person name="Xiong Q."/>
        </authorList>
    </citation>
    <scope>NUCLEOTIDE SEQUENCE [LARGE SCALE GENOMIC DNA]</scope>
    <source>
        <strain evidence="5 6">WN024</strain>
    </source>
</reference>
<keyword evidence="6" id="KW-1185">Reference proteome</keyword>
<protein>
    <submittedName>
        <fullName evidence="5">Peptidase M20</fullName>
    </submittedName>
</protein>
<dbReference type="PANTHER" id="PTHR43270">
    <property type="entry name" value="BETA-ALA-HIS DIPEPTIDASE"/>
    <property type="match status" value="1"/>
</dbReference>